<keyword evidence="2" id="KW-1133">Transmembrane helix</keyword>
<feature type="transmembrane region" description="Helical" evidence="2">
    <location>
        <begin position="6"/>
        <end position="28"/>
    </location>
</feature>
<name>A0ABQ5W833_9HYPH</name>
<feature type="compositionally biased region" description="Low complexity" evidence="1">
    <location>
        <begin position="79"/>
        <end position="96"/>
    </location>
</feature>
<accession>A0ABQ5W833</accession>
<protein>
    <recommendedName>
        <fullName evidence="5">Flap endonuclease-1-like 5' DNA nuclease</fullName>
    </recommendedName>
</protein>
<dbReference type="Proteomes" id="UP001156691">
    <property type="component" value="Unassembled WGS sequence"/>
</dbReference>
<dbReference type="Gene3D" id="1.10.150.20">
    <property type="entry name" value="5' to 3' exonuclease, C-terminal subdomain"/>
    <property type="match status" value="1"/>
</dbReference>
<dbReference type="RefSeq" id="WP_284341675.1">
    <property type="nucleotide sequence ID" value="NZ_BSNS01000020.1"/>
</dbReference>
<comment type="caution">
    <text evidence="3">The sequence shown here is derived from an EMBL/GenBank/DDBJ whole genome shotgun (WGS) entry which is preliminary data.</text>
</comment>
<keyword evidence="4" id="KW-1185">Reference proteome</keyword>
<evidence type="ECO:0000313" key="4">
    <source>
        <dbReference type="Proteomes" id="UP001156691"/>
    </source>
</evidence>
<keyword evidence="2" id="KW-0812">Transmembrane</keyword>
<dbReference type="EMBL" id="BSNS01000020">
    <property type="protein sequence ID" value="GLQ56255.1"/>
    <property type="molecule type" value="Genomic_DNA"/>
</dbReference>
<gene>
    <name evidence="3" type="ORF">GCM10010862_35140</name>
</gene>
<proteinExistence type="predicted"/>
<feature type="region of interest" description="Disordered" evidence="1">
    <location>
        <begin position="36"/>
        <end position="102"/>
    </location>
</feature>
<evidence type="ECO:0000256" key="1">
    <source>
        <dbReference type="SAM" id="MobiDB-lite"/>
    </source>
</evidence>
<evidence type="ECO:0000256" key="2">
    <source>
        <dbReference type="SAM" id="Phobius"/>
    </source>
</evidence>
<reference evidence="4" key="1">
    <citation type="journal article" date="2019" name="Int. J. Syst. Evol. Microbiol.">
        <title>The Global Catalogue of Microorganisms (GCM) 10K type strain sequencing project: providing services to taxonomists for standard genome sequencing and annotation.</title>
        <authorList>
            <consortium name="The Broad Institute Genomics Platform"/>
            <consortium name="The Broad Institute Genome Sequencing Center for Infectious Disease"/>
            <person name="Wu L."/>
            <person name="Ma J."/>
        </authorList>
    </citation>
    <scope>NUCLEOTIDE SEQUENCE [LARGE SCALE GENOMIC DNA]</scope>
    <source>
        <strain evidence="4">NBRC 112416</strain>
    </source>
</reference>
<keyword evidence="2" id="KW-0472">Membrane</keyword>
<evidence type="ECO:0008006" key="5">
    <source>
        <dbReference type="Google" id="ProtNLM"/>
    </source>
</evidence>
<evidence type="ECO:0000313" key="3">
    <source>
        <dbReference type="EMBL" id="GLQ56255.1"/>
    </source>
</evidence>
<organism evidence="3 4">
    <name type="scientific">Devosia nitrariae</name>
    <dbReference type="NCBI Taxonomy" id="2071872"/>
    <lineage>
        <taxon>Bacteria</taxon>
        <taxon>Pseudomonadati</taxon>
        <taxon>Pseudomonadota</taxon>
        <taxon>Alphaproteobacteria</taxon>
        <taxon>Hyphomicrobiales</taxon>
        <taxon>Devosiaceae</taxon>
        <taxon>Devosia</taxon>
    </lineage>
</organism>
<sequence>MTGLTYIIETALLLLVAFLLGCGLGYALRRFAPQRRGARATSSVPPDSPAEVTPLQTESAPPGLPAEQKEAASVDATSARAQRSRPPADPRPAALDTPRDGFKDDLKQIKGIGPRIEASLNELGIFHFSQIARWSKKNAAWLDEHLAFKGRIERENWIEQAKALSKAATPTARKRDRSKT</sequence>